<evidence type="ECO:0000313" key="5">
    <source>
        <dbReference type="Proteomes" id="UP000298111"/>
    </source>
</evidence>
<proteinExistence type="predicted"/>
<dbReference type="Pfam" id="PF13649">
    <property type="entry name" value="Methyltransf_25"/>
    <property type="match status" value="1"/>
</dbReference>
<dbReference type="GO" id="GO:0032259">
    <property type="term" value="P:methylation"/>
    <property type="evidence" value="ECO:0007669"/>
    <property type="project" value="UniProtKB-KW"/>
</dbReference>
<reference evidence="4 5" key="1">
    <citation type="submission" date="2018-10" db="EMBL/GenBank/DDBJ databases">
        <title>Isolation of pseudouridimycin from Streptomyces albus DSM 40763.</title>
        <authorList>
            <person name="Rosenqvist P."/>
            <person name="Metsae-Ketelae M."/>
            <person name="Virta P."/>
        </authorList>
    </citation>
    <scope>NUCLEOTIDE SEQUENCE [LARGE SCALE GENOMIC DNA]</scope>
    <source>
        <strain evidence="4 5">DSM 40763</strain>
    </source>
</reference>
<sequence>MSRRKTAPQYDAIGAQWEDARVLPTVYPERDSFLRLVGDVAGKRVLDLACGDGFYTRSLKERGASRALGLDVSPAMIEAARAAERSFALGTEYLVGDAARPDLSGLGGFDLVTAAYLLNYARNEEELTDMCRGARSVLGTGRFVGVTQNPRFSFDGPRPDPYGFVFEERTTTPFGTHIRVTAALEPPVTFETCLIRPEVYERAFTEAGFGSLRWLPMAVPAHAEERFGEGYWDAFLANPPIVMFEALG</sequence>
<dbReference type="GO" id="GO:0008168">
    <property type="term" value="F:methyltransferase activity"/>
    <property type="evidence" value="ECO:0007669"/>
    <property type="project" value="UniProtKB-KW"/>
</dbReference>
<gene>
    <name evidence="4" type="ORF">D8771_34125</name>
</gene>
<dbReference type="CDD" id="cd02440">
    <property type="entry name" value="AdoMet_MTases"/>
    <property type="match status" value="1"/>
</dbReference>
<keyword evidence="1 4" id="KW-0489">Methyltransferase</keyword>
<evidence type="ECO:0000313" key="4">
    <source>
        <dbReference type="EMBL" id="TGG74645.1"/>
    </source>
</evidence>
<feature type="domain" description="Methyltransferase" evidence="3">
    <location>
        <begin position="45"/>
        <end position="139"/>
    </location>
</feature>
<dbReference type="PANTHER" id="PTHR43861">
    <property type="entry name" value="TRANS-ACONITATE 2-METHYLTRANSFERASE-RELATED"/>
    <property type="match status" value="1"/>
</dbReference>
<dbReference type="SUPFAM" id="SSF53335">
    <property type="entry name" value="S-adenosyl-L-methionine-dependent methyltransferases"/>
    <property type="match status" value="1"/>
</dbReference>
<keyword evidence="2 4" id="KW-0808">Transferase</keyword>
<evidence type="ECO:0000259" key="3">
    <source>
        <dbReference type="Pfam" id="PF13649"/>
    </source>
</evidence>
<organism evidence="4 5">
    <name type="scientific">Streptomyces albus</name>
    <dbReference type="NCBI Taxonomy" id="1888"/>
    <lineage>
        <taxon>Bacteria</taxon>
        <taxon>Bacillati</taxon>
        <taxon>Actinomycetota</taxon>
        <taxon>Actinomycetes</taxon>
        <taxon>Kitasatosporales</taxon>
        <taxon>Streptomycetaceae</taxon>
        <taxon>Streptomyces</taxon>
    </lineage>
</organism>
<accession>A0A8H1QIT8</accession>
<dbReference type="GO" id="GO:0017000">
    <property type="term" value="P:antibiotic biosynthetic process"/>
    <property type="evidence" value="ECO:0007669"/>
    <property type="project" value="UniProtKB-ARBA"/>
</dbReference>
<dbReference type="EMBL" id="RCIY01000120">
    <property type="protein sequence ID" value="TGG74645.1"/>
    <property type="molecule type" value="Genomic_DNA"/>
</dbReference>
<dbReference type="GeneID" id="75185392"/>
<dbReference type="Gene3D" id="3.40.50.150">
    <property type="entry name" value="Vaccinia Virus protein VP39"/>
    <property type="match status" value="1"/>
</dbReference>
<dbReference type="AlphaFoldDB" id="A0A8H1QIT8"/>
<dbReference type="InterPro" id="IPR029063">
    <property type="entry name" value="SAM-dependent_MTases_sf"/>
</dbReference>
<dbReference type="RefSeq" id="WP_016467264.1">
    <property type="nucleotide sequence ID" value="NZ_BBQG01000065.1"/>
</dbReference>
<dbReference type="Proteomes" id="UP000298111">
    <property type="component" value="Unassembled WGS sequence"/>
</dbReference>
<name>A0A8H1QIT8_9ACTN</name>
<comment type="caution">
    <text evidence="4">The sequence shown here is derived from an EMBL/GenBank/DDBJ whole genome shotgun (WGS) entry which is preliminary data.</text>
</comment>
<evidence type="ECO:0000256" key="1">
    <source>
        <dbReference type="ARBA" id="ARBA00022603"/>
    </source>
</evidence>
<dbReference type="PANTHER" id="PTHR43861:SF1">
    <property type="entry name" value="TRANS-ACONITATE 2-METHYLTRANSFERASE"/>
    <property type="match status" value="1"/>
</dbReference>
<protein>
    <submittedName>
        <fullName evidence="4">Class I SAM-dependent methyltransferase</fullName>
    </submittedName>
</protein>
<evidence type="ECO:0000256" key="2">
    <source>
        <dbReference type="ARBA" id="ARBA00022679"/>
    </source>
</evidence>
<dbReference type="InterPro" id="IPR041698">
    <property type="entry name" value="Methyltransf_25"/>
</dbReference>